<dbReference type="EMBL" id="CAACVG010007573">
    <property type="protein sequence ID" value="VEN46140.1"/>
    <property type="molecule type" value="Genomic_DNA"/>
</dbReference>
<dbReference type="AlphaFoldDB" id="A0A653CGE7"/>
<organism evidence="2 3">
    <name type="scientific">Callosobruchus maculatus</name>
    <name type="common">Southern cowpea weevil</name>
    <name type="synonym">Pulse bruchid</name>
    <dbReference type="NCBI Taxonomy" id="64391"/>
    <lineage>
        <taxon>Eukaryota</taxon>
        <taxon>Metazoa</taxon>
        <taxon>Ecdysozoa</taxon>
        <taxon>Arthropoda</taxon>
        <taxon>Hexapoda</taxon>
        <taxon>Insecta</taxon>
        <taxon>Pterygota</taxon>
        <taxon>Neoptera</taxon>
        <taxon>Endopterygota</taxon>
        <taxon>Coleoptera</taxon>
        <taxon>Polyphaga</taxon>
        <taxon>Cucujiformia</taxon>
        <taxon>Chrysomeloidea</taxon>
        <taxon>Chrysomelidae</taxon>
        <taxon>Bruchinae</taxon>
        <taxon>Bruchini</taxon>
        <taxon>Callosobruchus</taxon>
    </lineage>
</organism>
<dbReference type="Proteomes" id="UP000410492">
    <property type="component" value="Unassembled WGS sequence"/>
</dbReference>
<feature type="compositionally biased region" description="Low complexity" evidence="1">
    <location>
        <begin position="197"/>
        <end position="206"/>
    </location>
</feature>
<gene>
    <name evidence="2" type="ORF">CALMAC_LOCUS8333</name>
</gene>
<feature type="region of interest" description="Disordered" evidence="1">
    <location>
        <begin position="197"/>
        <end position="232"/>
    </location>
</feature>
<accession>A0A653CGE7</accession>
<dbReference type="OrthoDB" id="6732782at2759"/>
<reference evidence="2 3" key="1">
    <citation type="submission" date="2019-01" db="EMBL/GenBank/DDBJ databases">
        <authorList>
            <person name="Sayadi A."/>
        </authorList>
    </citation>
    <scope>NUCLEOTIDE SEQUENCE [LARGE SCALE GENOMIC DNA]</scope>
</reference>
<proteinExistence type="predicted"/>
<feature type="compositionally biased region" description="Acidic residues" evidence="1">
    <location>
        <begin position="143"/>
        <end position="165"/>
    </location>
</feature>
<feature type="region of interest" description="Disordered" evidence="1">
    <location>
        <begin position="123"/>
        <end position="165"/>
    </location>
</feature>
<evidence type="ECO:0000256" key="1">
    <source>
        <dbReference type="SAM" id="MobiDB-lite"/>
    </source>
</evidence>
<feature type="compositionally biased region" description="Basic and acidic residues" evidence="1">
    <location>
        <begin position="218"/>
        <end position="232"/>
    </location>
</feature>
<feature type="compositionally biased region" description="Gly residues" evidence="1">
    <location>
        <begin position="207"/>
        <end position="217"/>
    </location>
</feature>
<evidence type="ECO:0000313" key="3">
    <source>
        <dbReference type="Proteomes" id="UP000410492"/>
    </source>
</evidence>
<name>A0A653CGE7_CALMS</name>
<evidence type="ECO:0000313" key="2">
    <source>
        <dbReference type="EMBL" id="VEN46140.1"/>
    </source>
</evidence>
<sequence length="232" mass="25775">MATVPSTIVVFTEDKKNFPIKYAAVVMKQLFQYGVRETVARGDKIYISLTYSPRGKTLKRKFGNLPVKYMRAKIDKEEEFKILESVVKRYKFNLLSEELEDMERNRIESSAAIPESSGIKRKKRYLELPPSGENVKNIYSSSSDDDDDDDDNDDNEEDEDDDLCSYDSEEICRLLNVANKSSPTVAVAAPTTDLVATSTAAPAAPGGKRGGGSGEGGGQKKKEKFTNKDNSF</sequence>
<protein>
    <submittedName>
        <fullName evidence="2">Uncharacterized protein</fullName>
    </submittedName>
</protein>
<keyword evidence="3" id="KW-1185">Reference proteome</keyword>